<organism evidence="1 2">
    <name type="scientific">Pipistrellus kuhlii</name>
    <name type="common">Kuhl's pipistrelle</name>
    <dbReference type="NCBI Taxonomy" id="59472"/>
    <lineage>
        <taxon>Eukaryota</taxon>
        <taxon>Metazoa</taxon>
        <taxon>Chordata</taxon>
        <taxon>Craniata</taxon>
        <taxon>Vertebrata</taxon>
        <taxon>Euteleostomi</taxon>
        <taxon>Mammalia</taxon>
        <taxon>Eutheria</taxon>
        <taxon>Laurasiatheria</taxon>
        <taxon>Chiroptera</taxon>
        <taxon>Yangochiroptera</taxon>
        <taxon>Vespertilionidae</taxon>
        <taxon>Pipistrellus</taxon>
    </lineage>
</organism>
<evidence type="ECO:0000313" key="1">
    <source>
        <dbReference type="EMBL" id="KAF6301320.1"/>
    </source>
</evidence>
<protein>
    <submittedName>
        <fullName evidence="1">Lectin, mannose binding 2 like</fullName>
    </submittedName>
</protein>
<keyword evidence="2" id="KW-1185">Reference proteome</keyword>
<gene>
    <name evidence="1" type="ORF">mPipKuh1_007616</name>
</gene>
<proteinExistence type="predicted"/>
<comment type="caution">
    <text evidence="1">The sequence shown here is derived from an EMBL/GenBank/DDBJ whole genome shotgun (WGS) entry which is preliminary data.</text>
</comment>
<dbReference type="AlphaFoldDB" id="A0A7J7TLL2"/>
<dbReference type="Proteomes" id="UP000558488">
    <property type="component" value="Unassembled WGS sequence"/>
</dbReference>
<dbReference type="EMBL" id="JACAGB010000027">
    <property type="protein sequence ID" value="KAF6301320.1"/>
    <property type="molecule type" value="Genomic_DNA"/>
</dbReference>
<sequence>MATLGPSGWWWRRCRWRWRLSAWDGSRVLLLLLLLGSGQTFEYLKREHSLSKPYQALFPERLGVAGALQNPWTREEESTWGWLGNLVHKGSDAARACVWKHGQICGAGSICRHLPQ</sequence>
<evidence type="ECO:0000313" key="2">
    <source>
        <dbReference type="Proteomes" id="UP000558488"/>
    </source>
</evidence>
<reference evidence="1 2" key="1">
    <citation type="journal article" date="2020" name="Nature">
        <title>Six reference-quality genomes reveal evolution of bat adaptations.</title>
        <authorList>
            <person name="Jebb D."/>
            <person name="Huang Z."/>
            <person name="Pippel M."/>
            <person name="Hughes G.M."/>
            <person name="Lavrichenko K."/>
            <person name="Devanna P."/>
            <person name="Winkler S."/>
            <person name="Jermiin L.S."/>
            <person name="Skirmuntt E.C."/>
            <person name="Katzourakis A."/>
            <person name="Burkitt-Gray L."/>
            <person name="Ray D.A."/>
            <person name="Sullivan K.A.M."/>
            <person name="Roscito J.G."/>
            <person name="Kirilenko B.M."/>
            <person name="Davalos L.M."/>
            <person name="Corthals A.P."/>
            <person name="Power M.L."/>
            <person name="Jones G."/>
            <person name="Ransome R.D."/>
            <person name="Dechmann D.K.N."/>
            <person name="Locatelli A.G."/>
            <person name="Puechmaille S.J."/>
            <person name="Fedrigo O."/>
            <person name="Jarvis E.D."/>
            <person name="Hiller M."/>
            <person name="Vernes S.C."/>
            <person name="Myers E.W."/>
            <person name="Teeling E.C."/>
        </authorList>
    </citation>
    <scope>NUCLEOTIDE SEQUENCE [LARGE SCALE GENOMIC DNA]</scope>
    <source>
        <strain evidence="1">MPipKuh1</strain>
        <tissue evidence="1">Flight muscle</tissue>
    </source>
</reference>
<accession>A0A7J7TLL2</accession>
<name>A0A7J7TLL2_PIPKU</name>